<dbReference type="PROSITE" id="PS00600">
    <property type="entry name" value="AA_TRANSFER_CLASS_3"/>
    <property type="match status" value="1"/>
</dbReference>
<sequence length="413" mass="43935">MLDTMDIETEAAIELDHRHVAHNYSPLPVVAASAQGSWITDIEGRRYLDCLAAYSAVNFGHRNPELTATAHAQLDTVTLVSRAFHSDRLGPFCAALAALCGKDMVLPMNSGAEAVESGIKIARKWGVDIKGVPAGQANIIVARNNFHGRTTTIISFSDDDTARRGFGPYTPGFRSVPFGPDDPYADAIDDAIDDDTVAVLIEPIQGEAGIIVPPDDYLPRVRALCTERNVLMIADEIQSGLARTGRTFACDHWGVVPDIYLLGKALGGGIVPLSAVVADRDILTVLHPGEHGSTFGGNPLAAAIGTTVVDMLRRGEFQTRSTELGAHLHTRLDELIGRGVVAVRGKGLWAGVDVDPVHGTGKQISLALADRGVLVKDTHGSTLRFAPPLVVTADELDWAVDQLAGVLTETGSH</sequence>
<evidence type="ECO:0000256" key="7">
    <source>
        <dbReference type="ARBA" id="ARBA00030587"/>
    </source>
</evidence>
<evidence type="ECO:0000256" key="4">
    <source>
        <dbReference type="ARBA" id="ARBA00022576"/>
    </source>
</evidence>
<protein>
    <recommendedName>
        <fullName evidence="3">ornithine aminotransferase</fullName>
        <ecNumber evidence="3">2.6.1.13</ecNumber>
    </recommendedName>
    <alternativeName>
        <fullName evidence="7">Ornithine--oxo-acid aminotransferase</fullName>
    </alternativeName>
</protein>
<dbReference type="SUPFAM" id="SSF53383">
    <property type="entry name" value="PLP-dependent transferases"/>
    <property type="match status" value="1"/>
</dbReference>
<evidence type="ECO:0000256" key="1">
    <source>
        <dbReference type="ARBA" id="ARBA00001933"/>
    </source>
</evidence>
<dbReference type="Pfam" id="PF00202">
    <property type="entry name" value="Aminotran_3"/>
    <property type="match status" value="1"/>
</dbReference>
<proteinExistence type="inferred from homology"/>
<dbReference type="NCBIfam" id="TIGR01885">
    <property type="entry name" value="Orn_aminotrans"/>
    <property type="match status" value="1"/>
</dbReference>
<dbReference type="InterPro" id="IPR005814">
    <property type="entry name" value="Aminotrans_3"/>
</dbReference>
<evidence type="ECO:0000313" key="10">
    <source>
        <dbReference type="Proteomes" id="UP001060504"/>
    </source>
</evidence>
<evidence type="ECO:0000256" key="8">
    <source>
        <dbReference type="RuleBase" id="RU003560"/>
    </source>
</evidence>
<comment type="similarity">
    <text evidence="8">Belongs to the class-III pyridoxal-phosphate-dependent aminotransferase family.</text>
</comment>
<dbReference type="CDD" id="cd00610">
    <property type="entry name" value="OAT_like"/>
    <property type="match status" value="1"/>
</dbReference>
<dbReference type="InterPro" id="IPR010164">
    <property type="entry name" value="Orn_aminotrans"/>
</dbReference>
<accession>A0ABQ4V453</accession>
<dbReference type="PIRSF" id="PIRSF000521">
    <property type="entry name" value="Transaminase_4ab_Lys_Orn"/>
    <property type="match status" value="1"/>
</dbReference>
<comment type="pathway">
    <text evidence="2">Amino-acid biosynthesis; L-proline biosynthesis; L-glutamate 5-semialdehyde from L-ornithine: step 1/1.</text>
</comment>
<evidence type="ECO:0000256" key="5">
    <source>
        <dbReference type="ARBA" id="ARBA00022679"/>
    </source>
</evidence>
<dbReference type="InterPro" id="IPR015422">
    <property type="entry name" value="PyrdxlP-dep_Trfase_small"/>
</dbReference>
<comment type="caution">
    <text evidence="9">The sequence shown here is derived from an EMBL/GenBank/DDBJ whole genome shotgun (WGS) entry which is preliminary data.</text>
</comment>
<evidence type="ECO:0000313" key="9">
    <source>
        <dbReference type="EMBL" id="GJF08051.1"/>
    </source>
</evidence>
<keyword evidence="5" id="KW-0808">Transferase</keyword>
<gene>
    <name evidence="9" type="primary">rocD</name>
    <name evidence="9" type="ORF">NGTWS1702_29610</name>
</gene>
<dbReference type="EC" id="2.6.1.13" evidence="3"/>
<evidence type="ECO:0000256" key="3">
    <source>
        <dbReference type="ARBA" id="ARBA00012924"/>
    </source>
</evidence>
<dbReference type="Gene3D" id="3.90.1150.10">
    <property type="entry name" value="Aspartate Aminotransferase, domain 1"/>
    <property type="match status" value="1"/>
</dbReference>
<dbReference type="PANTHER" id="PTHR11986">
    <property type="entry name" value="AMINOTRANSFERASE CLASS III"/>
    <property type="match status" value="1"/>
</dbReference>
<keyword evidence="10" id="KW-1185">Reference proteome</keyword>
<name>A0ABQ4V453_9MYCO</name>
<dbReference type="InterPro" id="IPR050103">
    <property type="entry name" value="Class-III_PLP-dep_AT"/>
</dbReference>
<dbReference type="InterPro" id="IPR015424">
    <property type="entry name" value="PyrdxlP-dep_Trfase"/>
</dbReference>
<dbReference type="EMBL" id="BPRH01003097">
    <property type="protein sequence ID" value="GJF08051.1"/>
    <property type="molecule type" value="Genomic_DNA"/>
</dbReference>
<organism evidence="9 10">
    <name type="scientific">Mycolicibacterium cyprinidarum</name>
    <dbReference type="NCBI Taxonomy" id="2860311"/>
    <lineage>
        <taxon>Bacteria</taxon>
        <taxon>Bacillati</taxon>
        <taxon>Actinomycetota</taxon>
        <taxon>Actinomycetes</taxon>
        <taxon>Mycobacteriales</taxon>
        <taxon>Mycobacteriaceae</taxon>
        <taxon>Mycolicibacterium</taxon>
    </lineage>
</organism>
<evidence type="ECO:0000256" key="6">
    <source>
        <dbReference type="ARBA" id="ARBA00022898"/>
    </source>
</evidence>
<dbReference type="Proteomes" id="UP001060504">
    <property type="component" value="Unassembled WGS sequence"/>
</dbReference>
<dbReference type="PANTHER" id="PTHR11986:SF18">
    <property type="entry name" value="ORNITHINE AMINOTRANSFERASE, MITOCHONDRIAL"/>
    <property type="match status" value="1"/>
</dbReference>
<dbReference type="Gene3D" id="3.40.640.10">
    <property type="entry name" value="Type I PLP-dependent aspartate aminotransferase-like (Major domain)"/>
    <property type="match status" value="1"/>
</dbReference>
<keyword evidence="6 8" id="KW-0663">Pyridoxal phosphate</keyword>
<dbReference type="InterPro" id="IPR015421">
    <property type="entry name" value="PyrdxlP-dep_Trfase_major"/>
</dbReference>
<keyword evidence="4" id="KW-0032">Aminotransferase</keyword>
<dbReference type="InterPro" id="IPR049704">
    <property type="entry name" value="Aminotrans_3_PPA_site"/>
</dbReference>
<reference evidence="9 10" key="1">
    <citation type="submission" date="2021-08" db="EMBL/GenBank/DDBJ databases">
        <title>Draft genome sequence of Mycolicibacterium sp. NGTWS1702 strain.</title>
        <authorList>
            <person name="Matsumoto M."/>
            <person name="Tang B.C.C."/>
            <person name="Machida Y."/>
            <person name="Matoyama H."/>
            <person name="Kishihara T."/>
            <person name="Sato S."/>
            <person name="Kondo I."/>
            <person name="Sano M."/>
            <person name="Kato G."/>
        </authorList>
    </citation>
    <scope>NUCLEOTIDE SEQUENCE [LARGE SCALE GENOMIC DNA]</scope>
    <source>
        <strain evidence="9 10">NGTWSNA01</strain>
    </source>
</reference>
<evidence type="ECO:0000256" key="2">
    <source>
        <dbReference type="ARBA" id="ARBA00004998"/>
    </source>
</evidence>
<comment type="cofactor">
    <cofactor evidence="1">
        <name>pyridoxal 5'-phosphate</name>
        <dbReference type="ChEBI" id="CHEBI:597326"/>
    </cofactor>
</comment>